<comment type="caution">
    <text evidence="2">The sequence shown here is derived from an EMBL/GenBank/DDBJ whole genome shotgun (WGS) entry which is preliminary data.</text>
</comment>
<name>A0A6I5A0U6_9BACI</name>
<dbReference type="PROSITE" id="PS51257">
    <property type="entry name" value="PROKAR_LIPOPROTEIN"/>
    <property type="match status" value="1"/>
</dbReference>
<dbReference type="Proteomes" id="UP000468638">
    <property type="component" value="Unassembled WGS sequence"/>
</dbReference>
<protein>
    <submittedName>
        <fullName evidence="2">Uncharacterized protein</fullName>
    </submittedName>
</protein>
<proteinExistence type="predicted"/>
<reference evidence="2 3" key="1">
    <citation type="submission" date="2019-11" db="EMBL/GenBank/DDBJ databases">
        <title>Genome sequences of 17 halophilic strains isolated from different environments.</title>
        <authorList>
            <person name="Furrow R.E."/>
        </authorList>
    </citation>
    <scope>NUCLEOTIDE SEQUENCE [LARGE SCALE GENOMIC DNA]</scope>
    <source>
        <strain evidence="2 3">22514_16_FS</strain>
    </source>
</reference>
<evidence type="ECO:0000313" key="2">
    <source>
        <dbReference type="EMBL" id="MYL33883.1"/>
    </source>
</evidence>
<organism evidence="2 3">
    <name type="scientific">Pontibacillus yanchengensis</name>
    <dbReference type="NCBI Taxonomy" id="462910"/>
    <lineage>
        <taxon>Bacteria</taxon>
        <taxon>Bacillati</taxon>
        <taxon>Bacillota</taxon>
        <taxon>Bacilli</taxon>
        <taxon>Bacillales</taxon>
        <taxon>Bacillaceae</taxon>
        <taxon>Pontibacillus</taxon>
    </lineage>
</organism>
<feature type="signal peptide" evidence="1">
    <location>
        <begin position="1"/>
        <end position="22"/>
    </location>
</feature>
<evidence type="ECO:0000313" key="3">
    <source>
        <dbReference type="Proteomes" id="UP000468638"/>
    </source>
</evidence>
<sequence>MYKWLFLLLPLSLLGCSMEVTSSTEEKHIETIKHVLEKLFTGPDQELVELFEEPENVSVIGREGESSSTESPTELDRYLEDQYKPYFTTNMYERFIGIYAMNYPLKSYASDYQLRVGSIEVDQIESTEGVYDFTVHVMYGKDGMEEKEKEVEGRVNVNDEGKISNIEILDDHGLSEKLK</sequence>
<gene>
    <name evidence="2" type="ORF">GLW05_09755</name>
</gene>
<dbReference type="EMBL" id="WMEQ01000006">
    <property type="protein sequence ID" value="MYL33883.1"/>
    <property type="molecule type" value="Genomic_DNA"/>
</dbReference>
<feature type="chain" id="PRO_5039124130" evidence="1">
    <location>
        <begin position="23"/>
        <end position="179"/>
    </location>
</feature>
<keyword evidence="1" id="KW-0732">Signal</keyword>
<evidence type="ECO:0000256" key="1">
    <source>
        <dbReference type="SAM" id="SignalP"/>
    </source>
</evidence>
<accession>A0A6I5A0U6</accession>
<dbReference type="OrthoDB" id="2862147at2"/>
<dbReference type="AlphaFoldDB" id="A0A6I5A0U6"/>
<dbReference type="RefSeq" id="WP_160909584.1">
    <property type="nucleotide sequence ID" value="NZ_WMEQ01000006.1"/>
</dbReference>